<feature type="compositionally biased region" description="Low complexity" evidence="1">
    <location>
        <begin position="372"/>
        <end position="385"/>
    </location>
</feature>
<keyword evidence="3" id="KW-0732">Signal</keyword>
<keyword evidence="6" id="KW-1185">Reference proteome</keyword>
<dbReference type="Pfam" id="PF25800">
    <property type="entry name" value="FimV_N"/>
    <property type="match status" value="1"/>
</dbReference>
<protein>
    <recommendedName>
        <fullName evidence="4">LysM domain-containing protein</fullName>
    </recommendedName>
</protein>
<feature type="compositionally biased region" description="Polar residues" evidence="1">
    <location>
        <begin position="428"/>
        <end position="441"/>
    </location>
</feature>
<keyword evidence="2" id="KW-0472">Membrane</keyword>
<dbReference type="InterPro" id="IPR018392">
    <property type="entry name" value="LysM"/>
</dbReference>
<accession>A0ABS8CAX2</accession>
<evidence type="ECO:0000256" key="1">
    <source>
        <dbReference type="SAM" id="MobiDB-lite"/>
    </source>
</evidence>
<feature type="region of interest" description="Disordered" evidence="1">
    <location>
        <begin position="502"/>
        <end position="525"/>
    </location>
</feature>
<evidence type="ECO:0000313" key="6">
    <source>
        <dbReference type="Proteomes" id="UP000776983"/>
    </source>
</evidence>
<dbReference type="Proteomes" id="UP000776983">
    <property type="component" value="Unassembled WGS sequence"/>
</dbReference>
<feature type="signal peptide" evidence="3">
    <location>
        <begin position="1"/>
        <end position="34"/>
    </location>
</feature>
<dbReference type="InterPro" id="IPR036779">
    <property type="entry name" value="LysM_dom_sf"/>
</dbReference>
<feature type="domain" description="LysM" evidence="4">
    <location>
        <begin position="183"/>
        <end position="238"/>
    </location>
</feature>
<evidence type="ECO:0000256" key="3">
    <source>
        <dbReference type="SAM" id="SignalP"/>
    </source>
</evidence>
<reference evidence="5 6" key="1">
    <citation type="submission" date="2020-07" db="EMBL/GenBank/DDBJ databases">
        <title>Pusillimonas sp. nov., isolated from poultry manure in Taiwan.</title>
        <authorList>
            <person name="Lin S.-Y."/>
            <person name="Tang Y.-S."/>
            <person name="Young C.-C."/>
        </authorList>
    </citation>
    <scope>NUCLEOTIDE SEQUENCE [LARGE SCALE GENOMIC DNA]</scope>
    <source>
        <strain evidence="5 6">CC-YST705</strain>
    </source>
</reference>
<feature type="region of interest" description="Disordered" evidence="1">
    <location>
        <begin position="354"/>
        <end position="441"/>
    </location>
</feature>
<dbReference type="CDD" id="cd00118">
    <property type="entry name" value="LysM"/>
    <property type="match status" value="1"/>
</dbReference>
<dbReference type="Gene3D" id="3.10.350.10">
    <property type="entry name" value="LysM domain"/>
    <property type="match status" value="1"/>
</dbReference>
<dbReference type="EMBL" id="JACDXW010000002">
    <property type="protein sequence ID" value="MCB5363002.1"/>
    <property type="molecule type" value="Genomic_DNA"/>
</dbReference>
<dbReference type="PROSITE" id="PS51782">
    <property type="entry name" value="LYSM"/>
    <property type="match status" value="1"/>
</dbReference>
<feature type="compositionally biased region" description="Gly residues" evidence="1">
    <location>
        <begin position="354"/>
        <end position="371"/>
    </location>
</feature>
<dbReference type="NCBIfam" id="TIGR03505">
    <property type="entry name" value="FimV_core"/>
    <property type="match status" value="1"/>
</dbReference>
<feature type="transmembrane region" description="Helical" evidence="2">
    <location>
        <begin position="455"/>
        <end position="474"/>
    </location>
</feature>
<feature type="compositionally biased region" description="Polar residues" evidence="1">
    <location>
        <begin position="386"/>
        <end position="401"/>
    </location>
</feature>
<name>A0ABS8CAX2_9BURK</name>
<proteinExistence type="predicted"/>
<evidence type="ECO:0000259" key="4">
    <source>
        <dbReference type="PROSITE" id="PS51782"/>
    </source>
</evidence>
<dbReference type="InterPro" id="IPR057840">
    <property type="entry name" value="FimV_N"/>
</dbReference>
<organism evidence="5 6">
    <name type="scientific">Mesopusillimonas faecipullorum</name>
    <dbReference type="NCBI Taxonomy" id="2755040"/>
    <lineage>
        <taxon>Bacteria</taxon>
        <taxon>Pseudomonadati</taxon>
        <taxon>Pseudomonadota</taxon>
        <taxon>Betaproteobacteria</taxon>
        <taxon>Burkholderiales</taxon>
        <taxon>Alcaligenaceae</taxon>
        <taxon>Mesopusillimonas</taxon>
    </lineage>
</organism>
<dbReference type="RefSeq" id="WP_226953245.1">
    <property type="nucleotide sequence ID" value="NZ_JACDXW010000002.1"/>
</dbReference>
<keyword evidence="2" id="KW-1133">Transmembrane helix</keyword>
<evidence type="ECO:0000313" key="5">
    <source>
        <dbReference type="EMBL" id="MCB5363002.1"/>
    </source>
</evidence>
<comment type="caution">
    <text evidence="5">The sequence shown here is derived from an EMBL/GenBank/DDBJ whole genome shotgun (WGS) entry which is preliminary data.</text>
</comment>
<evidence type="ECO:0000256" key="2">
    <source>
        <dbReference type="SAM" id="Phobius"/>
    </source>
</evidence>
<keyword evidence="2" id="KW-0812">Transmembrane</keyword>
<dbReference type="InterPro" id="IPR020012">
    <property type="entry name" value="LysM_FimV"/>
</dbReference>
<feature type="compositionally biased region" description="Low complexity" evidence="1">
    <location>
        <begin position="417"/>
        <end position="427"/>
    </location>
</feature>
<gene>
    <name evidence="5" type="ORF">H0484_04440</name>
</gene>
<sequence length="525" mass="53133">MQVTRQTPRVRLVRHTLLAGALLAALAVGTTANAARVGHARMVSTSGQPLAVELALREVQAGQADATSARAAPAQAWRDAGLTPPVALESLSFQVLPGSVAGTQVVQVRSNETFHGDIADLLLDIRTAGGQFLHQVSVMAPDARSPKVALAATSAGQGSGSASRAANMAAGTQKAGLGASGQDSIRVKRGNTLYSIARSNAVPGVSVHQMMMALQAINPEAFIDGNVNRLKAGATLRLPTADELAVLSDAQARRLFQEQGEAFAAYRDRIAGMRGQAASGDATQGQVAAEGAAASAPVASAATDQLVLSGNQSAADARADNRLASDKNIADSRDRIAELEGNVQALSQAVNQGQGGAAAQGNGAGAPGAAGQGDQAAGQQAGQAGENSTPAASAGSAQDGTAGTGANDAPGLPIGQAAADAHAAGAASNNSKVAQTGSPTAQDAEATESWWQRHMLGIVTGLLALLVLLLVWWLRRAGVNRGDADRGAPITEDMVRQKLEQIDLDLNDDTPAADASRRNGGNKSV</sequence>
<feature type="chain" id="PRO_5047528064" description="LysM domain-containing protein" evidence="3">
    <location>
        <begin position="35"/>
        <end position="525"/>
    </location>
</feature>